<dbReference type="RefSeq" id="WP_232218709.1">
    <property type="nucleotide sequence ID" value="NZ_CP010969.1"/>
</dbReference>
<reference evidence="1" key="1">
    <citation type="submission" date="2022-05" db="EMBL/GenBank/DDBJ databases">
        <title>Tracking Rickettsia raoultii infection dynamics in vivo by bioorthogonal metabolic labeling.</title>
        <authorList>
            <person name="Zhu D.-Y."/>
            <person name="Jia N."/>
            <person name="Li C."/>
            <person name="Zhang M.-Z."/>
            <person name="Liu H.-B."/>
            <person name="Cao W.-C."/>
        </authorList>
    </citation>
    <scope>NUCLEOTIDE SEQUENCE</scope>
    <source>
        <strain evidence="1">BIME</strain>
    </source>
</reference>
<evidence type="ECO:0000313" key="2">
    <source>
        <dbReference type="Proteomes" id="UP001056268"/>
    </source>
</evidence>
<proteinExistence type="predicted"/>
<dbReference type="EMBL" id="CP098324">
    <property type="protein sequence ID" value="URW77716.1"/>
    <property type="molecule type" value="Genomic_DNA"/>
</dbReference>
<gene>
    <name evidence="1" type="ORF">NBT09_06980</name>
</gene>
<organism evidence="1 2">
    <name type="scientific">Rickettsia conorii subsp. raoultii</name>
    <dbReference type="NCBI Taxonomy" id="369822"/>
    <lineage>
        <taxon>Bacteria</taxon>
        <taxon>Pseudomonadati</taxon>
        <taxon>Pseudomonadota</taxon>
        <taxon>Alphaproteobacteria</taxon>
        <taxon>Rickettsiales</taxon>
        <taxon>Rickettsiaceae</taxon>
        <taxon>Rickettsieae</taxon>
        <taxon>Rickettsia</taxon>
        <taxon>spotted fever group</taxon>
    </lineage>
</organism>
<evidence type="ECO:0000313" key="1">
    <source>
        <dbReference type="EMBL" id="URW77716.1"/>
    </source>
</evidence>
<sequence length="93" mass="11243">MFNWIYNKIFSYPAPNIESLRKELEERIDFFSPLNTEEKERRAEIRLMRDADIENDKKSILEAIVKSLQDIKPNDHYILLDLQYYKQIHLGNI</sequence>
<evidence type="ECO:0008006" key="3">
    <source>
        <dbReference type="Google" id="ProtNLM"/>
    </source>
</evidence>
<accession>A0ABY4U1H8</accession>
<name>A0ABY4U1H8_RICCR</name>
<dbReference type="Proteomes" id="UP001056268">
    <property type="component" value="Chromosome"/>
</dbReference>
<protein>
    <recommendedName>
        <fullName evidence="3">Acyl-[acyl-carrier-protein]--UDP-N-acetylglucosamine O-acyltransferase</fullName>
    </recommendedName>
</protein>
<keyword evidence="2" id="KW-1185">Reference proteome</keyword>